<dbReference type="EMBL" id="QWED01000005">
    <property type="protein sequence ID" value="RIJ19435.1"/>
    <property type="molecule type" value="Genomic_DNA"/>
</dbReference>
<protein>
    <submittedName>
        <fullName evidence="1">Uncharacterized protein</fullName>
    </submittedName>
</protein>
<evidence type="ECO:0000313" key="1">
    <source>
        <dbReference type="EMBL" id="RIJ19435.1"/>
    </source>
</evidence>
<gene>
    <name evidence="1" type="ORF">DZF97_00635</name>
</gene>
<organism evidence="1 2">
    <name type="scientific">Clavibacter nebraskensis</name>
    <dbReference type="NCBI Taxonomy" id="31963"/>
    <lineage>
        <taxon>Bacteria</taxon>
        <taxon>Bacillati</taxon>
        <taxon>Actinomycetota</taxon>
        <taxon>Actinomycetes</taxon>
        <taxon>Micrococcales</taxon>
        <taxon>Microbacteriaceae</taxon>
        <taxon>Clavibacter</taxon>
    </lineage>
</organism>
<dbReference type="AlphaFoldDB" id="A0A399QMM6"/>
<dbReference type="Proteomes" id="UP000265361">
    <property type="component" value="Unassembled WGS sequence"/>
</dbReference>
<accession>A0A399QMM6</accession>
<comment type="caution">
    <text evidence="1">The sequence shown here is derived from an EMBL/GenBank/DDBJ whole genome shotgun (WGS) entry which is preliminary data.</text>
</comment>
<proteinExistence type="predicted"/>
<name>A0A399QMM6_9MICO</name>
<evidence type="ECO:0000313" key="2">
    <source>
        <dbReference type="Proteomes" id="UP000265361"/>
    </source>
</evidence>
<sequence length="125" mass="13724">MYFAIYNPDARRVTDPDTGEDLGPLREIVVTVVAVEVGQKMTLARTFRSKKVNIGGTGLGISAAIFSGFAEPNYVDRVETLVTSAEEDDEEDDDFERVVDRGDPFESADNFEVTDVRSVTVRGEG</sequence>
<reference evidence="1 2" key="1">
    <citation type="submission" date="2018-08" db="EMBL/GenBank/DDBJ databases">
        <title>Genome Sequence of Clavibacter michiganensis Subspecies type strains, and the Atypical Peach-Colored Strains Isolated from Tomato.</title>
        <authorList>
            <person name="Osdaghi E."/>
            <person name="Portier P."/>
            <person name="Briand M."/>
            <person name="Jacques M.-A."/>
        </authorList>
    </citation>
    <scope>NUCLEOTIDE SEQUENCE [LARGE SCALE GENOMIC DNA]</scope>
    <source>
        <strain evidence="1 2">CFBP 7577</strain>
    </source>
</reference>